<dbReference type="InterPro" id="IPR014710">
    <property type="entry name" value="RmlC-like_jellyroll"/>
</dbReference>
<dbReference type="PROSITE" id="PS01124">
    <property type="entry name" value="HTH_ARAC_FAMILY_2"/>
    <property type="match status" value="1"/>
</dbReference>
<feature type="domain" description="HTH araC/xylS-type" evidence="4">
    <location>
        <begin position="177"/>
        <end position="252"/>
    </location>
</feature>
<dbReference type="PROSITE" id="PS00041">
    <property type="entry name" value="HTH_ARAC_FAMILY_1"/>
    <property type="match status" value="1"/>
</dbReference>
<reference evidence="5 6" key="1">
    <citation type="submission" date="2019-06" db="EMBL/GenBank/DDBJ databases">
        <title>Sequencing the genomes of 1000 actinobacteria strains.</title>
        <authorList>
            <person name="Klenk H.-P."/>
        </authorList>
    </citation>
    <scope>NUCLEOTIDE SEQUENCE [LARGE SCALE GENOMIC DNA]</scope>
    <source>
        <strain evidence="5 6">DSM 12335</strain>
    </source>
</reference>
<dbReference type="Proteomes" id="UP000319516">
    <property type="component" value="Unassembled WGS sequence"/>
</dbReference>
<dbReference type="PANTHER" id="PTHR11019">
    <property type="entry name" value="HTH-TYPE TRANSCRIPTIONAL REGULATOR NIMR"/>
    <property type="match status" value="1"/>
</dbReference>
<dbReference type="InterPro" id="IPR011051">
    <property type="entry name" value="RmlC_Cupin_sf"/>
</dbReference>
<gene>
    <name evidence="5" type="ORF">FB467_3304</name>
</gene>
<dbReference type="CDD" id="cd06124">
    <property type="entry name" value="cupin_NimR-like_N"/>
    <property type="match status" value="1"/>
</dbReference>
<keyword evidence="2" id="KW-0238">DNA-binding</keyword>
<dbReference type="InterPro" id="IPR018062">
    <property type="entry name" value="HTH_AraC-typ_CS"/>
</dbReference>
<dbReference type="SMART" id="SM00342">
    <property type="entry name" value="HTH_ARAC"/>
    <property type="match status" value="1"/>
</dbReference>
<organism evidence="5 6">
    <name type="scientific">Ornithinicoccus hortensis</name>
    <dbReference type="NCBI Taxonomy" id="82346"/>
    <lineage>
        <taxon>Bacteria</taxon>
        <taxon>Bacillati</taxon>
        <taxon>Actinomycetota</taxon>
        <taxon>Actinomycetes</taxon>
        <taxon>Micrococcales</taxon>
        <taxon>Intrasporangiaceae</taxon>
        <taxon>Ornithinicoccus</taxon>
    </lineage>
</organism>
<dbReference type="Gene3D" id="1.10.10.60">
    <property type="entry name" value="Homeodomain-like"/>
    <property type="match status" value="2"/>
</dbReference>
<accession>A0A542YVM7</accession>
<dbReference type="RefSeq" id="WP_141786045.1">
    <property type="nucleotide sequence ID" value="NZ_BAAAIK010000001.1"/>
</dbReference>
<dbReference type="Pfam" id="PF12833">
    <property type="entry name" value="HTH_18"/>
    <property type="match status" value="1"/>
</dbReference>
<keyword evidence="6" id="KW-1185">Reference proteome</keyword>
<dbReference type="SUPFAM" id="SSF46689">
    <property type="entry name" value="Homeodomain-like"/>
    <property type="match status" value="1"/>
</dbReference>
<evidence type="ECO:0000256" key="2">
    <source>
        <dbReference type="ARBA" id="ARBA00023125"/>
    </source>
</evidence>
<dbReference type="PANTHER" id="PTHR11019:SF159">
    <property type="entry name" value="TRANSCRIPTIONAL REGULATOR-RELATED"/>
    <property type="match status" value="1"/>
</dbReference>
<evidence type="ECO:0000259" key="4">
    <source>
        <dbReference type="PROSITE" id="PS01124"/>
    </source>
</evidence>
<dbReference type="EMBL" id="VFOP01000001">
    <property type="protein sequence ID" value="TQL52133.1"/>
    <property type="molecule type" value="Genomic_DNA"/>
</dbReference>
<dbReference type="InterPro" id="IPR018060">
    <property type="entry name" value="HTH_AraC"/>
</dbReference>
<dbReference type="InterPro" id="IPR003313">
    <property type="entry name" value="AraC-bd"/>
</dbReference>
<evidence type="ECO:0000256" key="1">
    <source>
        <dbReference type="ARBA" id="ARBA00023015"/>
    </source>
</evidence>
<evidence type="ECO:0000313" key="6">
    <source>
        <dbReference type="Proteomes" id="UP000319516"/>
    </source>
</evidence>
<evidence type="ECO:0000313" key="5">
    <source>
        <dbReference type="EMBL" id="TQL52133.1"/>
    </source>
</evidence>
<dbReference type="SUPFAM" id="SSF51182">
    <property type="entry name" value="RmlC-like cupins"/>
    <property type="match status" value="1"/>
</dbReference>
<name>A0A542YVM7_9MICO</name>
<dbReference type="OrthoDB" id="2039152at2"/>
<keyword evidence="1" id="KW-0805">Transcription regulation</keyword>
<dbReference type="AlphaFoldDB" id="A0A542YVM7"/>
<dbReference type="InterPro" id="IPR009057">
    <property type="entry name" value="Homeodomain-like_sf"/>
</dbReference>
<proteinExistence type="predicted"/>
<dbReference type="Pfam" id="PF02311">
    <property type="entry name" value="AraC_binding"/>
    <property type="match status" value="1"/>
</dbReference>
<dbReference type="GO" id="GO:0043565">
    <property type="term" value="F:sequence-specific DNA binding"/>
    <property type="evidence" value="ECO:0007669"/>
    <property type="project" value="InterPro"/>
</dbReference>
<protein>
    <submittedName>
        <fullName evidence="5">Transcriptional regulator</fullName>
    </submittedName>
</protein>
<keyword evidence="3" id="KW-0804">Transcription</keyword>
<comment type="caution">
    <text evidence="5">The sequence shown here is derived from an EMBL/GenBank/DDBJ whole genome shotgun (WGS) entry which is preliminary data.</text>
</comment>
<sequence>MRNIPVAEVDHLDRDVLAIATDYPSGYLLDWHDHRRVQLLYAATGTMRVETADGTWMVPGERAVMIPPRTRHRVLMLDVRTASLYVEPAAVPWWPGECAVVQVSGLLRELLLGAVEMEAEYAAAGRDAALVALVLHELSALSGLPLHVALPRHGVFAGLCRDYLADPALAVSNADWARAAAMSERAFTRAFRQETGTSPASWRTRARLLSAVPRLREESVTAVAASLGYASPAGFSYAFSRAFSVSPSSLRR</sequence>
<evidence type="ECO:0000256" key="3">
    <source>
        <dbReference type="ARBA" id="ARBA00023163"/>
    </source>
</evidence>
<dbReference type="GO" id="GO:0003700">
    <property type="term" value="F:DNA-binding transcription factor activity"/>
    <property type="evidence" value="ECO:0007669"/>
    <property type="project" value="InterPro"/>
</dbReference>
<dbReference type="Gene3D" id="2.60.120.10">
    <property type="entry name" value="Jelly Rolls"/>
    <property type="match status" value="1"/>
</dbReference>